<dbReference type="AlphaFoldDB" id="A0A0J1BKZ1"/>
<dbReference type="InterPro" id="IPR015943">
    <property type="entry name" value="WD40/YVTN_repeat-like_dom_sf"/>
</dbReference>
<dbReference type="STRING" id="595434.RISK_000909"/>
<dbReference type="EMBL" id="LECT01000007">
    <property type="protein sequence ID" value="KLU07108.1"/>
    <property type="molecule type" value="Genomic_DNA"/>
</dbReference>
<dbReference type="RefSeq" id="WP_047812896.1">
    <property type="nucleotide sequence ID" value="NZ_LECT01000007.1"/>
</dbReference>
<name>A0A0J1BKZ1_RHOIS</name>
<evidence type="ECO:0000256" key="1">
    <source>
        <dbReference type="ARBA" id="ARBA00022574"/>
    </source>
</evidence>
<feature type="repeat" description="WD" evidence="3">
    <location>
        <begin position="286"/>
        <end position="324"/>
    </location>
</feature>
<dbReference type="InterPro" id="IPR036322">
    <property type="entry name" value="WD40_repeat_dom_sf"/>
</dbReference>
<dbReference type="Gene3D" id="2.130.10.10">
    <property type="entry name" value="YVTN repeat-like/Quinoprotein amine dehydrogenase"/>
    <property type="match status" value="4"/>
</dbReference>
<keyword evidence="2" id="KW-0677">Repeat</keyword>
<dbReference type="PANTHER" id="PTHR19848">
    <property type="entry name" value="WD40 REPEAT PROTEIN"/>
    <property type="match status" value="1"/>
</dbReference>
<sequence>MSIACLLGMSDGGFADESPGESLTGGGVPGTVKWREPVEFTRRSLELPGYVQPALGAADDKAVIAVAFSQDAKWMATGNAAGQVLLRRTGEPEVQQEMIGEHHTIVRGLQFLSGGKFLASLDVEGRLLLWSTSTGEKVQELAPIDQVLAIGVGSDDGRLIGLSEGTTLRVWEQEDDRWHETQEVSLEMPCSLLSVSRDANVAVVVSQPNVWQVHRFPASVVGQAEKKQAGDVVSEEPFTADSNGLNAISAVRVSPNGDRVALGWDDGSITVHLTADGSEKFRWWKHPNRVTNLCFSKTGKTLLSGCFRDRIRVWDLARGQHINDREVGLELVAAMELTDDPQRLVVAGAGPDVVVLDVQVPADRFVPAFARPRAWNNKAVHGVRFVPGKDEIAVVAKLGTIERVDLQGKRLQKATLLEPGRGKLVTAMVSPDGQFSARGYASGEVLVHRQGNGNPLWKSNLGSRVNALDISRDSKWLAVASGRNSVLRVMDLPTGREVSRTANLDEDIRRVRFDPDAATLLSNGHQGRLSDHIGVLTRWSVKDAKQLNRVQSPDIYSCVEVSPDGSRIVTGGMTGVVQLFDDQLRLLKTYEVGGRGGIHVLRLFDSKHLFVGTYKGSVLCIDLETGMELARLEPLPEHLLRPVRDIDYDAKTETLIAVGGYDGQESMRLYSLKEFFQTIDAVGVPVIETPPRLHQ</sequence>
<keyword evidence="5" id="KW-1185">Reference proteome</keyword>
<feature type="repeat" description="WD" evidence="3">
    <location>
        <begin position="99"/>
        <end position="140"/>
    </location>
</feature>
<evidence type="ECO:0000313" key="4">
    <source>
        <dbReference type="EMBL" id="KLU07108.1"/>
    </source>
</evidence>
<reference evidence="4" key="1">
    <citation type="submission" date="2015-05" db="EMBL/GenBank/DDBJ databases">
        <title>Permanent draft genome of Rhodopirellula islandicus K833.</title>
        <authorList>
            <person name="Kizina J."/>
            <person name="Richter M."/>
            <person name="Glockner F.O."/>
            <person name="Harder J."/>
        </authorList>
    </citation>
    <scope>NUCLEOTIDE SEQUENCE [LARGE SCALE GENOMIC DNA]</scope>
    <source>
        <strain evidence="4">K833</strain>
    </source>
</reference>
<evidence type="ECO:0000256" key="3">
    <source>
        <dbReference type="PROSITE-ProRule" id="PRU00221"/>
    </source>
</evidence>
<dbReference type="SUPFAM" id="SSF50978">
    <property type="entry name" value="WD40 repeat-like"/>
    <property type="match status" value="2"/>
</dbReference>
<evidence type="ECO:0000256" key="2">
    <source>
        <dbReference type="ARBA" id="ARBA00022737"/>
    </source>
</evidence>
<accession>A0A0J1BKZ1</accession>
<keyword evidence="1 3" id="KW-0853">WD repeat</keyword>
<gene>
    <name evidence="4" type="ORF">RISK_000909</name>
</gene>
<proteinExistence type="predicted"/>
<dbReference type="PANTHER" id="PTHR19848:SF8">
    <property type="entry name" value="F-BOX AND WD REPEAT DOMAIN CONTAINING 7"/>
    <property type="match status" value="1"/>
</dbReference>
<dbReference type="PATRIC" id="fig|595434.4.peg.875"/>
<dbReference type="Pfam" id="PF00400">
    <property type="entry name" value="WD40"/>
    <property type="match status" value="2"/>
</dbReference>
<dbReference type="Proteomes" id="UP000036367">
    <property type="component" value="Unassembled WGS sequence"/>
</dbReference>
<dbReference type="SMART" id="SM00320">
    <property type="entry name" value="WD40"/>
    <property type="match status" value="9"/>
</dbReference>
<dbReference type="SUPFAM" id="SSF50993">
    <property type="entry name" value="Peptidase/esterase 'gauge' domain"/>
    <property type="match status" value="1"/>
</dbReference>
<organism evidence="4 5">
    <name type="scientific">Rhodopirellula islandica</name>
    <dbReference type="NCBI Taxonomy" id="595434"/>
    <lineage>
        <taxon>Bacteria</taxon>
        <taxon>Pseudomonadati</taxon>
        <taxon>Planctomycetota</taxon>
        <taxon>Planctomycetia</taxon>
        <taxon>Pirellulales</taxon>
        <taxon>Pirellulaceae</taxon>
        <taxon>Rhodopirellula</taxon>
    </lineage>
</organism>
<evidence type="ECO:0000313" key="5">
    <source>
        <dbReference type="Proteomes" id="UP000036367"/>
    </source>
</evidence>
<comment type="caution">
    <text evidence="4">The sequence shown here is derived from an EMBL/GenBank/DDBJ whole genome shotgun (WGS) entry which is preliminary data.</text>
</comment>
<dbReference type="InterPro" id="IPR001680">
    <property type="entry name" value="WD40_rpt"/>
</dbReference>
<dbReference type="OrthoDB" id="500858at2"/>
<protein>
    <submittedName>
        <fullName evidence="4">WD-40 repeat protein</fullName>
    </submittedName>
</protein>
<dbReference type="PROSITE" id="PS50082">
    <property type="entry name" value="WD_REPEATS_2"/>
    <property type="match status" value="2"/>
</dbReference>